<reference evidence="5 6" key="1">
    <citation type="journal article" date="2019" name="Nat. Ecol. Evol.">
        <title>Megaphylogeny resolves global patterns of mushroom evolution.</title>
        <authorList>
            <person name="Varga T."/>
            <person name="Krizsan K."/>
            <person name="Foldi C."/>
            <person name="Dima B."/>
            <person name="Sanchez-Garcia M."/>
            <person name="Sanchez-Ramirez S."/>
            <person name="Szollosi G.J."/>
            <person name="Szarkandi J.G."/>
            <person name="Papp V."/>
            <person name="Albert L."/>
            <person name="Andreopoulos W."/>
            <person name="Angelini C."/>
            <person name="Antonin V."/>
            <person name="Barry K.W."/>
            <person name="Bougher N.L."/>
            <person name="Buchanan P."/>
            <person name="Buyck B."/>
            <person name="Bense V."/>
            <person name="Catcheside P."/>
            <person name="Chovatia M."/>
            <person name="Cooper J."/>
            <person name="Damon W."/>
            <person name="Desjardin D."/>
            <person name="Finy P."/>
            <person name="Geml J."/>
            <person name="Haridas S."/>
            <person name="Hughes K."/>
            <person name="Justo A."/>
            <person name="Karasinski D."/>
            <person name="Kautmanova I."/>
            <person name="Kiss B."/>
            <person name="Kocsube S."/>
            <person name="Kotiranta H."/>
            <person name="LaButti K.M."/>
            <person name="Lechner B.E."/>
            <person name="Liimatainen K."/>
            <person name="Lipzen A."/>
            <person name="Lukacs Z."/>
            <person name="Mihaltcheva S."/>
            <person name="Morgado L.N."/>
            <person name="Niskanen T."/>
            <person name="Noordeloos M.E."/>
            <person name="Ohm R.A."/>
            <person name="Ortiz-Santana B."/>
            <person name="Ovrebo C."/>
            <person name="Racz N."/>
            <person name="Riley R."/>
            <person name="Savchenko A."/>
            <person name="Shiryaev A."/>
            <person name="Soop K."/>
            <person name="Spirin V."/>
            <person name="Szebenyi C."/>
            <person name="Tomsovsky M."/>
            <person name="Tulloss R.E."/>
            <person name="Uehling J."/>
            <person name="Grigoriev I.V."/>
            <person name="Vagvolgyi C."/>
            <person name="Papp T."/>
            <person name="Martin F.M."/>
            <person name="Miettinen O."/>
            <person name="Hibbett D.S."/>
            <person name="Nagy L.G."/>
        </authorList>
    </citation>
    <scope>NUCLEOTIDE SEQUENCE [LARGE SCALE GENOMIC DNA]</scope>
    <source>
        <strain evidence="5 6">CBS 962.96</strain>
    </source>
</reference>
<dbReference type="Gene3D" id="3.40.50.720">
    <property type="entry name" value="NAD(P)-binding Rossmann-like Domain"/>
    <property type="match status" value="1"/>
</dbReference>
<comment type="similarity">
    <text evidence="1">Belongs to the NmrA-type oxidoreductase family.</text>
</comment>
<feature type="domain" description="NmrA-like" evidence="4">
    <location>
        <begin position="3"/>
        <end position="257"/>
    </location>
</feature>
<proteinExistence type="inferred from homology"/>
<keyword evidence="6" id="KW-1185">Reference proteome</keyword>
<dbReference type="Gene3D" id="3.90.25.10">
    <property type="entry name" value="UDP-galactose 4-epimerase, domain 1"/>
    <property type="match status" value="1"/>
</dbReference>
<name>A0A4S8MDV6_DENBC</name>
<dbReference type="EMBL" id="ML179106">
    <property type="protein sequence ID" value="THV00249.1"/>
    <property type="molecule type" value="Genomic_DNA"/>
</dbReference>
<dbReference type="Pfam" id="PF05368">
    <property type="entry name" value="NmrA"/>
    <property type="match status" value="1"/>
</dbReference>
<feature type="region of interest" description="Disordered" evidence="3">
    <location>
        <begin position="327"/>
        <end position="347"/>
    </location>
</feature>
<evidence type="ECO:0000256" key="2">
    <source>
        <dbReference type="ARBA" id="ARBA00022857"/>
    </source>
</evidence>
<evidence type="ECO:0000256" key="1">
    <source>
        <dbReference type="ARBA" id="ARBA00006328"/>
    </source>
</evidence>
<keyword evidence="2" id="KW-0521">NADP</keyword>
<dbReference type="OrthoDB" id="9997102at2759"/>
<protein>
    <submittedName>
        <fullName evidence="5">NAD(P)-binding protein</fullName>
    </submittedName>
</protein>
<evidence type="ECO:0000313" key="6">
    <source>
        <dbReference type="Proteomes" id="UP000297245"/>
    </source>
</evidence>
<dbReference type="PANTHER" id="PTHR42748">
    <property type="entry name" value="NITROGEN METABOLITE REPRESSION PROTEIN NMRA FAMILY MEMBER"/>
    <property type="match status" value="1"/>
</dbReference>
<dbReference type="AlphaFoldDB" id="A0A4S8MDV6"/>
<dbReference type="GO" id="GO:0005634">
    <property type="term" value="C:nucleus"/>
    <property type="evidence" value="ECO:0007669"/>
    <property type="project" value="TreeGrafter"/>
</dbReference>
<evidence type="ECO:0000256" key="3">
    <source>
        <dbReference type="SAM" id="MobiDB-lite"/>
    </source>
</evidence>
<evidence type="ECO:0000259" key="4">
    <source>
        <dbReference type="Pfam" id="PF05368"/>
    </source>
</evidence>
<accession>A0A4S8MDV6</accession>
<dbReference type="InterPro" id="IPR008030">
    <property type="entry name" value="NmrA-like"/>
</dbReference>
<dbReference type="InterPro" id="IPR036291">
    <property type="entry name" value="NAD(P)-bd_dom_sf"/>
</dbReference>
<dbReference type="SUPFAM" id="SSF51735">
    <property type="entry name" value="NAD(P)-binding Rossmann-fold domains"/>
    <property type="match status" value="1"/>
</dbReference>
<dbReference type="Proteomes" id="UP000297245">
    <property type="component" value="Unassembled WGS sequence"/>
</dbReference>
<dbReference type="PANTHER" id="PTHR42748:SF7">
    <property type="entry name" value="NMRA LIKE REDOX SENSOR 1-RELATED"/>
    <property type="match status" value="1"/>
</dbReference>
<gene>
    <name evidence="5" type="ORF">K435DRAFT_776615</name>
</gene>
<sequence>MPRKVILVSGATGRQGEALIASLSTVTPFSSSSTSDSEPQEPFHILALTRNTSSSASTFLSRKQNVSLVVGNLDDVQSIRSIFEEYKTNGSGGIWGVFCVLKFPGLGANADGEEKQGKNLADLALEYDVQSFVFSSAERGSERDDDKAVLDRLAKVRIEHHIKSLGEKGLPWTILRPSFFMENYEGTIGSITVGVLKTGLKPTTTIQMIAVDDIGGVAAGVFKDPVQFNHEILLLAGERSTISSQETAYRKATGHSLPSIPKFLARALISLNSHTKDLLADIERVHLITSNSEDSERWHHQVSFSRKAYPEPGMMSFETWAKQKYGRSSENELGTQGTEPGSSNPGRWNQISIWKLVTGRL</sequence>
<dbReference type="InterPro" id="IPR051164">
    <property type="entry name" value="NmrA-like_oxidored"/>
</dbReference>
<evidence type="ECO:0000313" key="5">
    <source>
        <dbReference type="EMBL" id="THV00249.1"/>
    </source>
</evidence>
<organism evidence="5 6">
    <name type="scientific">Dendrothele bispora (strain CBS 962.96)</name>
    <dbReference type="NCBI Taxonomy" id="1314807"/>
    <lineage>
        <taxon>Eukaryota</taxon>
        <taxon>Fungi</taxon>
        <taxon>Dikarya</taxon>
        <taxon>Basidiomycota</taxon>
        <taxon>Agaricomycotina</taxon>
        <taxon>Agaricomycetes</taxon>
        <taxon>Agaricomycetidae</taxon>
        <taxon>Agaricales</taxon>
        <taxon>Agaricales incertae sedis</taxon>
        <taxon>Dendrothele</taxon>
    </lineage>
</organism>